<dbReference type="InterPro" id="IPR009057">
    <property type="entry name" value="Homeodomain-like_sf"/>
</dbReference>
<dbReference type="SUPFAM" id="SSF46689">
    <property type="entry name" value="Homeodomain-like"/>
    <property type="match status" value="1"/>
</dbReference>
<name>A0ABQ8S678_PERAM</name>
<organism evidence="2 3">
    <name type="scientific">Periplaneta americana</name>
    <name type="common">American cockroach</name>
    <name type="synonym">Blatta americana</name>
    <dbReference type="NCBI Taxonomy" id="6978"/>
    <lineage>
        <taxon>Eukaryota</taxon>
        <taxon>Metazoa</taxon>
        <taxon>Ecdysozoa</taxon>
        <taxon>Arthropoda</taxon>
        <taxon>Hexapoda</taxon>
        <taxon>Insecta</taxon>
        <taxon>Pterygota</taxon>
        <taxon>Neoptera</taxon>
        <taxon>Polyneoptera</taxon>
        <taxon>Dictyoptera</taxon>
        <taxon>Blattodea</taxon>
        <taxon>Blattoidea</taxon>
        <taxon>Blattidae</taxon>
        <taxon>Blattinae</taxon>
        <taxon>Periplaneta</taxon>
    </lineage>
</organism>
<comment type="caution">
    <text evidence="2">The sequence shown here is derived from an EMBL/GenBank/DDBJ whole genome shotgun (WGS) entry which is preliminary data.</text>
</comment>
<accession>A0ABQ8S678</accession>
<keyword evidence="3" id="KW-1185">Reference proteome</keyword>
<evidence type="ECO:0000256" key="1">
    <source>
        <dbReference type="ARBA" id="ARBA00004123"/>
    </source>
</evidence>
<dbReference type="Proteomes" id="UP001148838">
    <property type="component" value="Unassembled WGS sequence"/>
</dbReference>
<comment type="subcellular location">
    <subcellularLocation>
        <location evidence="1">Nucleus</location>
    </subcellularLocation>
</comment>
<gene>
    <name evidence="2" type="ORF">ANN_21705</name>
</gene>
<sequence length="185" mass="21910">MDLREVGYDDRDWINLAQDRDRWRAYVLLQSNYKMVDIMEGEVARAVTLIQQGWTCRQIASDLRFSVSVVYRAVIRYRESGQFERRRGQGRKRKTTGNQDRFLVLSALRRRTSTVSEGRGSTAFQPLYELPRIEHTAIYQFFTNREKHLLGGRPIRRHANIDDNDTYFPCRNITEEGLFLQLRCK</sequence>
<proteinExistence type="predicted"/>
<reference evidence="2 3" key="1">
    <citation type="journal article" date="2022" name="Allergy">
        <title>Genome assembly and annotation of Periplaneta americana reveal a comprehensive cockroach allergen profile.</title>
        <authorList>
            <person name="Wang L."/>
            <person name="Xiong Q."/>
            <person name="Saelim N."/>
            <person name="Wang L."/>
            <person name="Nong W."/>
            <person name="Wan A.T."/>
            <person name="Shi M."/>
            <person name="Liu X."/>
            <person name="Cao Q."/>
            <person name="Hui J.H.L."/>
            <person name="Sookrung N."/>
            <person name="Leung T.F."/>
            <person name="Tungtrongchitr A."/>
            <person name="Tsui S.K.W."/>
        </authorList>
    </citation>
    <scope>NUCLEOTIDE SEQUENCE [LARGE SCALE GENOMIC DNA]</scope>
    <source>
        <strain evidence="2">PWHHKU_190912</strain>
    </source>
</reference>
<evidence type="ECO:0008006" key="4">
    <source>
        <dbReference type="Google" id="ProtNLM"/>
    </source>
</evidence>
<evidence type="ECO:0000313" key="2">
    <source>
        <dbReference type="EMBL" id="KAJ4429536.1"/>
    </source>
</evidence>
<dbReference type="EMBL" id="JAJSOF020000033">
    <property type="protein sequence ID" value="KAJ4429536.1"/>
    <property type="molecule type" value="Genomic_DNA"/>
</dbReference>
<dbReference type="Pfam" id="PF13551">
    <property type="entry name" value="HTH_29"/>
    <property type="match status" value="1"/>
</dbReference>
<evidence type="ECO:0000313" key="3">
    <source>
        <dbReference type="Proteomes" id="UP001148838"/>
    </source>
</evidence>
<protein>
    <recommendedName>
        <fullName evidence="4">Paired domain-containing protein</fullName>
    </recommendedName>
</protein>